<accession>A0AC60W029</accession>
<protein>
    <submittedName>
        <fullName evidence="1">Uncharacterized protein</fullName>
    </submittedName>
</protein>
<organism evidence="1 2">
    <name type="scientific">Candidatus Nitrosomaritimum aestuariumsis</name>
    <dbReference type="NCBI Taxonomy" id="3342354"/>
    <lineage>
        <taxon>Archaea</taxon>
        <taxon>Nitrososphaerota</taxon>
        <taxon>Nitrososphaeria</taxon>
        <taxon>Nitrosopumilales</taxon>
        <taxon>Nitrosopumilaceae</taxon>
        <taxon>Candidatus Nitrosomaritimum</taxon>
    </lineage>
</organism>
<proteinExistence type="predicted"/>
<dbReference type="Proteomes" id="UP000559653">
    <property type="component" value="Unassembled WGS sequence"/>
</dbReference>
<gene>
    <name evidence="1" type="ORF">H2B03_07270</name>
</gene>
<evidence type="ECO:0000313" key="2">
    <source>
        <dbReference type="Proteomes" id="UP000559653"/>
    </source>
</evidence>
<name>A0AC60W029_9ARCH</name>
<reference evidence="1 2" key="1">
    <citation type="journal article" date="2020" name="Appl. Environ. Microbiol.">
        <title>Genomic Characteristics of a Novel Species of Ammonia-Oxidizing Archaea from the Jiulong River Estuary.</title>
        <authorList>
            <person name="Zou D."/>
            <person name="Wan R."/>
            <person name="Han L."/>
            <person name="Xu M.N."/>
            <person name="Liu Y."/>
            <person name="Liu H."/>
            <person name="Kao S.J."/>
            <person name="Li M."/>
        </authorList>
    </citation>
    <scope>NUCLEOTIDE SEQUENCE [LARGE SCALE GENOMIC DNA]</scope>
    <source>
        <strain evidence="1">W1bin1</strain>
    </source>
</reference>
<comment type="caution">
    <text evidence="1">The sequence shown here is derived from an EMBL/GenBank/DDBJ whole genome shotgun (WGS) entry which is preliminary data.</text>
</comment>
<sequence length="310" mass="35536">MSNNITPYLIAVVFSFLIVGSTSQIQAQSDSQEFQYWFWQKGVEVNSEEGENSIQSTFSMDITKTNSDFQTLDYIFAFTDEGDYIRAGVVYQSTIDTNYLSPEYFFYSDDKLHYFTLNPYKPGIENEISIFNENGWKISFHNTESEYFQEFDVSWASGKSIGYGGAVFSGFADSIDTISSCGQIGVIKDREGQKLFFGKNKSEWRTPEIVRTGYEINQQTLSGGTVLYQIPPPDFVDITEGEDGYDITFDCPKNQSDQIKSDNIIDQIQDSQIPKWVKNTMKWYVEEKISEQEMINALQYLIVESIIKID</sequence>
<evidence type="ECO:0000313" key="1">
    <source>
        <dbReference type="EMBL" id="MBA4452946.1"/>
    </source>
</evidence>
<dbReference type="EMBL" id="JACEMZ010000056">
    <property type="protein sequence ID" value="MBA4452946.1"/>
    <property type="molecule type" value="Genomic_DNA"/>
</dbReference>